<dbReference type="Proteomes" id="UP001314229">
    <property type="component" value="Unassembled WGS sequence"/>
</dbReference>
<evidence type="ECO:0000313" key="2">
    <source>
        <dbReference type="EMBL" id="CAK6977005.1"/>
    </source>
</evidence>
<dbReference type="EMBL" id="CAWUFR010000382">
    <property type="protein sequence ID" value="CAK6977005.1"/>
    <property type="molecule type" value="Genomic_DNA"/>
</dbReference>
<evidence type="ECO:0008006" key="4">
    <source>
        <dbReference type="Google" id="ProtNLM"/>
    </source>
</evidence>
<dbReference type="AlphaFoldDB" id="A0AAV1Q0R9"/>
<reference evidence="2 3" key="1">
    <citation type="submission" date="2024-01" db="EMBL/GenBank/DDBJ databases">
        <authorList>
            <person name="Alioto T."/>
            <person name="Alioto T."/>
            <person name="Gomez Garrido J."/>
        </authorList>
    </citation>
    <scope>NUCLEOTIDE SEQUENCE [LARGE SCALE GENOMIC DNA]</scope>
</reference>
<accession>A0AAV1Q0R9</accession>
<comment type="caution">
    <text evidence="2">The sequence shown here is derived from an EMBL/GenBank/DDBJ whole genome shotgun (WGS) entry which is preliminary data.</text>
</comment>
<protein>
    <recommendedName>
        <fullName evidence="4">Secreted protein</fullName>
    </recommendedName>
</protein>
<gene>
    <name evidence="2" type="ORF">FSCOSCO3_A005206</name>
</gene>
<sequence>MTQILMYMFVVLSGLKPVTLQGQKDQLTHYYLLFDAFSHSTMPTSKPLVIIVDTGFLMWDKPLNAICNVLYVDDVAVCKMTTRCQTNTGDKPQTAALQYNTANTLLPSVLSLPYRVK</sequence>
<keyword evidence="1" id="KW-0732">Signal</keyword>
<proteinExistence type="predicted"/>
<organism evidence="2 3">
    <name type="scientific">Scomber scombrus</name>
    <name type="common">Atlantic mackerel</name>
    <name type="synonym">Scomber vernalis</name>
    <dbReference type="NCBI Taxonomy" id="13677"/>
    <lineage>
        <taxon>Eukaryota</taxon>
        <taxon>Metazoa</taxon>
        <taxon>Chordata</taxon>
        <taxon>Craniata</taxon>
        <taxon>Vertebrata</taxon>
        <taxon>Euteleostomi</taxon>
        <taxon>Actinopterygii</taxon>
        <taxon>Neopterygii</taxon>
        <taxon>Teleostei</taxon>
        <taxon>Neoteleostei</taxon>
        <taxon>Acanthomorphata</taxon>
        <taxon>Pelagiaria</taxon>
        <taxon>Scombriformes</taxon>
        <taxon>Scombridae</taxon>
        <taxon>Scomber</taxon>
    </lineage>
</organism>
<evidence type="ECO:0000313" key="3">
    <source>
        <dbReference type="Proteomes" id="UP001314229"/>
    </source>
</evidence>
<keyword evidence="3" id="KW-1185">Reference proteome</keyword>
<feature type="chain" id="PRO_5043314965" description="Secreted protein" evidence="1">
    <location>
        <begin position="21"/>
        <end position="117"/>
    </location>
</feature>
<name>A0AAV1Q0R9_SCOSC</name>
<evidence type="ECO:0000256" key="1">
    <source>
        <dbReference type="SAM" id="SignalP"/>
    </source>
</evidence>
<feature type="signal peptide" evidence="1">
    <location>
        <begin position="1"/>
        <end position="20"/>
    </location>
</feature>